<dbReference type="Proteomes" id="UP001500653">
    <property type="component" value="Unassembled WGS sequence"/>
</dbReference>
<evidence type="ECO:0000256" key="3">
    <source>
        <dbReference type="ARBA" id="ARBA00023163"/>
    </source>
</evidence>
<dbReference type="PROSITE" id="PS50949">
    <property type="entry name" value="HTH_GNTR"/>
    <property type="match status" value="1"/>
</dbReference>
<evidence type="ECO:0000259" key="4">
    <source>
        <dbReference type="PROSITE" id="PS50949"/>
    </source>
</evidence>
<dbReference type="InterPro" id="IPR036390">
    <property type="entry name" value="WH_DNA-bd_sf"/>
</dbReference>
<evidence type="ECO:0000313" key="5">
    <source>
        <dbReference type="EMBL" id="GAA1236279.1"/>
    </source>
</evidence>
<sequence>MVPPGKTGAVRRSLPSSLKSMATQEIRRRVFAGEMLPGTKVDQDSIAEDLGISKLPLREALITLEYEGLIENVPRRGAFVARITRNDIHDQYRVFGLVSGLAAERAATNISERELGILNDLADRMESGADREEQEQLNSEFHRRINHASESRRLLSMLGTLVKTLPQGFYEAHDEWPDKAHQDHRQIVKALTARSGSKARAAIEKHFADGADRAVALLEQQGFWDH</sequence>
<feature type="domain" description="HTH gntR-type" evidence="4">
    <location>
        <begin position="16"/>
        <end position="83"/>
    </location>
</feature>
<dbReference type="SMART" id="SM00345">
    <property type="entry name" value="HTH_GNTR"/>
    <property type="match status" value="1"/>
</dbReference>
<dbReference type="InterPro" id="IPR000524">
    <property type="entry name" value="Tscrpt_reg_HTH_GntR"/>
</dbReference>
<dbReference type="SMART" id="SM00895">
    <property type="entry name" value="FCD"/>
    <property type="match status" value="1"/>
</dbReference>
<evidence type="ECO:0000313" key="6">
    <source>
        <dbReference type="Proteomes" id="UP001500653"/>
    </source>
</evidence>
<keyword evidence="6" id="KW-1185">Reference proteome</keyword>
<evidence type="ECO:0000256" key="2">
    <source>
        <dbReference type="ARBA" id="ARBA00023125"/>
    </source>
</evidence>
<dbReference type="PANTHER" id="PTHR43537:SF5">
    <property type="entry name" value="UXU OPERON TRANSCRIPTIONAL REGULATOR"/>
    <property type="match status" value="1"/>
</dbReference>
<dbReference type="InterPro" id="IPR008920">
    <property type="entry name" value="TF_FadR/GntR_C"/>
</dbReference>
<protein>
    <submittedName>
        <fullName evidence="5">GntR family transcriptional regulator</fullName>
    </submittedName>
</protein>
<gene>
    <name evidence="5" type="ORF">GCM10009676_20570</name>
</gene>
<dbReference type="InterPro" id="IPR036388">
    <property type="entry name" value="WH-like_DNA-bd_sf"/>
</dbReference>
<keyword evidence="1" id="KW-0805">Transcription regulation</keyword>
<name>A0ABN1W580_9PSEU</name>
<keyword evidence="3" id="KW-0804">Transcription</keyword>
<dbReference type="Gene3D" id="1.20.120.530">
    <property type="entry name" value="GntR ligand-binding domain-like"/>
    <property type="match status" value="1"/>
</dbReference>
<dbReference type="SUPFAM" id="SSF46785">
    <property type="entry name" value="Winged helix' DNA-binding domain"/>
    <property type="match status" value="1"/>
</dbReference>
<dbReference type="PANTHER" id="PTHR43537">
    <property type="entry name" value="TRANSCRIPTIONAL REGULATOR, GNTR FAMILY"/>
    <property type="match status" value="1"/>
</dbReference>
<comment type="caution">
    <text evidence="5">The sequence shown here is derived from an EMBL/GenBank/DDBJ whole genome shotgun (WGS) entry which is preliminary data.</text>
</comment>
<dbReference type="InterPro" id="IPR011711">
    <property type="entry name" value="GntR_C"/>
</dbReference>
<dbReference type="Pfam" id="PF00392">
    <property type="entry name" value="GntR"/>
    <property type="match status" value="1"/>
</dbReference>
<proteinExistence type="predicted"/>
<dbReference type="SUPFAM" id="SSF48008">
    <property type="entry name" value="GntR ligand-binding domain-like"/>
    <property type="match status" value="1"/>
</dbReference>
<evidence type="ECO:0000256" key="1">
    <source>
        <dbReference type="ARBA" id="ARBA00023015"/>
    </source>
</evidence>
<accession>A0ABN1W580</accession>
<dbReference type="Gene3D" id="1.10.10.10">
    <property type="entry name" value="Winged helix-like DNA-binding domain superfamily/Winged helix DNA-binding domain"/>
    <property type="match status" value="1"/>
</dbReference>
<organism evidence="5 6">
    <name type="scientific">Prauserella halophila</name>
    <dbReference type="NCBI Taxonomy" id="185641"/>
    <lineage>
        <taxon>Bacteria</taxon>
        <taxon>Bacillati</taxon>
        <taxon>Actinomycetota</taxon>
        <taxon>Actinomycetes</taxon>
        <taxon>Pseudonocardiales</taxon>
        <taxon>Pseudonocardiaceae</taxon>
        <taxon>Prauserella</taxon>
    </lineage>
</organism>
<dbReference type="Pfam" id="PF07729">
    <property type="entry name" value="FCD"/>
    <property type="match status" value="1"/>
</dbReference>
<reference evidence="5 6" key="1">
    <citation type="journal article" date="2019" name="Int. J. Syst. Evol. Microbiol.">
        <title>The Global Catalogue of Microorganisms (GCM) 10K type strain sequencing project: providing services to taxonomists for standard genome sequencing and annotation.</title>
        <authorList>
            <consortium name="The Broad Institute Genomics Platform"/>
            <consortium name="The Broad Institute Genome Sequencing Center for Infectious Disease"/>
            <person name="Wu L."/>
            <person name="Ma J."/>
        </authorList>
    </citation>
    <scope>NUCLEOTIDE SEQUENCE [LARGE SCALE GENOMIC DNA]</scope>
    <source>
        <strain evidence="5 6">JCM 13023</strain>
    </source>
</reference>
<dbReference type="EMBL" id="BAAALN010000005">
    <property type="protein sequence ID" value="GAA1236279.1"/>
    <property type="molecule type" value="Genomic_DNA"/>
</dbReference>
<keyword evidence="2" id="KW-0238">DNA-binding</keyword>
<dbReference type="CDD" id="cd07377">
    <property type="entry name" value="WHTH_GntR"/>
    <property type="match status" value="1"/>
</dbReference>